<comment type="caution">
    <text evidence="1">The sequence shown here is derived from an EMBL/GenBank/DDBJ whole genome shotgun (WGS) entry which is preliminary data.</text>
</comment>
<evidence type="ECO:0000313" key="1">
    <source>
        <dbReference type="EMBL" id="KAL3961166.1"/>
    </source>
</evidence>
<reference evidence="1" key="1">
    <citation type="submission" date="2024-12" db="EMBL/GenBank/DDBJ databases">
        <title>Comparative genomics and development of molecular markers within Purpureocillium lilacinum and among Purpureocillium species.</title>
        <authorList>
            <person name="Yeh Z.-Y."/>
            <person name="Ni N.-T."/>
            <person name="Lo P.-H."/>
            <person name="Mushyakhwo K."/>
            <person name="Lin C.-F."/>
            <person name="Nai Y.-S."/>
        </authorList>
    </citation>
    <scope>NUCLEOTIDE SEQUENCE</scope>
    <source>
        <strain evidence="1">NCHU-NPUST-175</strain>
    </source>
</reference>
<dbReference type="Proteomes" id="UP001638806">
    <property type="component" value="Unassembled WGS sequence"/>
</dbReference>
<dbReference type="EMBL" id="JBGNUJ010000004">
    <property type="protein sequence ID" value="KAL3961166.1"/>
    <property type="molecule type" value="Genomic_DNA"/>
</dbReference>
<protein>
    <submittedName>
        <fullName evidence="1">Uncharacterized protein</fullName>
    </submittedName>
</protein>
<name>A0ACC4E0I0_PURLI</name>
<keyword evidence="2" id="KW-1185">Reference proteome</keyword>
<evidence type="ECO:0000313" key="2">
    <source>
        <dbReference type="Proteomes" id="UP001638806"/>
    </source>
</evidence>
<proteinExistence type="predicted"/>
<sequence length="357" mass="38392">MAILSHKSDSTQSELEHNECPRGHGTDVDNLQSLGYKEELRRNRSMFTLLFQSLAVAAIPYGFGSTLISAIYGGGQLAMFLGWVVVCILDECIAISLGELAAKYPTSAGPYYWSHQIADPRYKTILSFITGWTWLIGNWTITLSVNFGFASLLAATVNIYEPNYEFSALGMITSMAEECGDVTIKLPRALSLAVPVGFVAGLFFIIPLCATLPDLADVLNAPLGQAIPYVFLRVLGSPGSAIALTTLILVITVFCSISITVAASRTTWAFARDNAIPGARLWSKVNEKHDTPIWALTLTTLVQMLLSLIYLGSSSAFNAFVSVGVVALAVSYGIPIALSMSTGRAAVNTAPWTFGKK</sequence>
<gene>
    <name evidence="1" type="ORF">ACCO45_006283</name>
</gene>
<accession>A0ACC4E0I0</accession>
<organism evidence="1 2">
    <name type="scientific">Purpureocillium lilacinum</name>
    <name type="common">Paecilomyces lilacinus</name>
    <dbReference type="NCBI Taxonomy" id="33203"/>
    <lineage>
        <taxon>Eukaryota</taxon>
        <taxon>Fungi</taxon>
        <taxon>Dikarya</taxon>
        <taxon>Ascomycota</taxon>
        <taxon>Pezizomycotina</taxon>
        <taxon>Sordariomycetes</taxon>
        <taxon>Hypocreomycetidae</taxon>
        <taxon>Hypocreales</taxon>
        <taxon>Ophiocordycipitaceae</taxon>
        <taxon>Purpureocillium</taxon>
    </lineage>
</organism>